<evidence type="ECO:0000256" key="1">
    <source>
        <dbReference type="SAM" id="MobiDB-lite"/>
    </source>
</evidence>
<comment type="caution">
    <text evidence="2">The sequence shown here is derived from an EMBL/GenBank/DDBJ whole genome shotgun (WGS) entry which is preliminary data.</text>
</comment>
<protein>
    <submittedName>
        <fullName evidence="2">Uncharacterized protein</fullName>
    </submittedName>
</protein>
<dbReference type="Proteomes" id="UP000304951">
    <property type="component" value="Unassembled WGS sequence"/>
</dbReference>
<dbReference type="EMBL" id="QZAF01000195">
    <property type="protein sequence ID" value="THV70520.1"/>
    <property type="molecule type" value="Genomic_DNA"/>
</dbReference>
<organism evidence="2 3">
    <name type="scientific">Aureobasidium pullulans</name>
    <name type="common">Black yeast</name>
    <name type="synonym">Pullularia pullulans</name>
    <dbReference type="NCBI Taxonomy" id="5580"/>
    <lineage>
        <taxon>Eukaryota</taxon>
        <taxon>Fungi</taxon>
        <taxon>Dikarya</taxon>
        <taxon>Ascomycota</taxon>
        <taxon>Pezizomycotina</taxon>
        <taxon>Dothideomycetes</taxon>
        <taxon>Dothideomycetidae</taxon>
        <taxon>Dothideales</taxon>
        <taxon>Saccotheciaceae</taxon>
        <taxon>Aureobasidium</taxon>
    </lineage>
</organism>
<feature type="compositionally biased region" description="Basic and acidic residues" evidence="1">
    <location>
        <begin position="234"/>
        <end position="251"/>
    </location>
</feature>
<proteinExistence type="predicted"/>
<evidence type="ECO:0000313" key="3">
    <source>
        <dbReference type="Proteomes" id="UP000304951"/>
    </source>
</evidence>
<gene>
    <name evidence="2" type="ORF">D6D28_05090</name>
</gene>
<dbReference type="AlphaFoldDB" id="A0A4S8SIH5"/>
<accession>A0A4S8SIH5</accession>
<reference evidence="2 3" key="1">
    <citation type="submission" date="2018-10" db="EMBL/GenBank/DDBJ databases">
        <title>Fifty Aureobasidium pullulans genomes reveal a recombining polyextremotolerant generalist.</title>
        <authorList>
            <person name="Gostincar C."/>
            <person name="Turk M."/>
            <person name="Zajc J."/>
            <person name="Gunde-Cimerman N."/>
        </authorList>
    </citation>
    <scope>NUCLEOTIDE SEQUENCE [LARGE SCALE GENOMIC DNA]</scope>
    <source>
        <strain evidence="2 3">EXF-11900</strain>
    </source>
</reference>
<sequence length="268" mass="29965">MGSSPGRSPGVESGRGKQRAPGKPSMDYPDKLTSCCCESLQSLFKTLRRQSSIGSSLVKMKTVITMGVLQKEIEQWHELLRKAGNAQIPGSAADELDPFKTAMILSLLQLCAHLQEAEFHLNGHEPRDASKWQDAHAALEYCSKLGEEIEDQWYSDDESEDEGSPDLELRSIDTLQPLAKSLARLGFPTASDESSFEASLEDILRSRSSLNCFVPGLKLRIYMSSLGKQPSPHVETDRRAKERERTRRVNEEIEKREAKIRGPTCFRA</sequence>
<name>A0A4S8SIH5_AURPU</name>
<evidence type="ECO:0000313" key="2">
    <source>
        <dbReference type="EMBL" id="THV70520.1"/>
    </source>
</evidence>
<feature type="region of interest" description="Disordered" evidence="1">
    <location>
        <begin position="1"/>
        <end position="27"/>
    </location>
</feature>
<feature type="region of interest" description="Disordered" evidence="1">
    <location>
        <begin position="227"/>
        <end position="251"/>
    </location>
</feature>